<sequence length="131" mass="15278">MEGYHIRYIMIIAVLVILISYFYIDLCRHRIHQQMVKVCFQGHQCYGFIDNGNQVTYHGYPVIFINQRFAGDYTVIDNIWIETASQQEKIDLILLPDITIHHQTLHDVYAGIISSNQYDCILNQQLMGGLL</sequence>
<proteinExistence type="predicted"/>
<evidence type="ECO:0000256" key="1">
    <source>
        <dbReference type="SAM" id="Phobius"/>
    </source>
</evidence>
<keyword evidence="1" id="KW-0472">Membrane</keyword>
<name>A0ABT7UKK8_9FIRM</name>
<reference evidence="3" key="1">
    <citation type="submission" date="2023-06" db="EMBL/GenBank/DDBJ databases">
        <title>Identification and characterization of horizontal gene transfer across gut microbiota members of farm animals based on homology search.</title>
        <authorList>
            <person name="Zeman M."/>
            <person name="Kubasova T."/>
            <person name="Jahodarova E."/>
            <person name="Nykrynova M."/>
            <person name="Rychlik I."/>
        </authorList>
    </citation>
    <scope>NUCLEOTIDE SEQUENCE [LARGE SCALE GENOMIC DNA]</scope>
    <source>
        <strain evidence="3">ET341</strain>
    </source>
</reference>
<dbReference type="Proteomes" id="UP001529275">
    <property type="component" value="Unassembled WGS sequence"/>
</dbReference>
<gene>
    <name evidence="2" type="ORF">QUV98_06795</name>
</gene>
<keyword evidence="1" id="KW-0812">Transmembrane</keyword>
<dbReference type="RefSeq" id="WP_224759443.1">
    <property type="nucleotide sequence ID" value="NZ_JAUDCK010000020.1"/>
</dbReference>
<evidence type="ECO:0000313" key="2">
    <source>
        <dbReference type="EMBL" id="MDM8196017.1"/>
    </source>
</evidence>
<accession>A0ABT7UKK8</accession>
<organism evidence="2 3">
    <name type="scientific">Massilimicrobiota timonensis</name>
    <dbReference type="NCBI Taxonomy" id="1776392"/>
    <lineage>
        <taxon>Bacteria</taxon>
        <taxon>Bacillati</taxon>
        <taxon>Bacillota</taxon>
        <taxon>Erysipelotrichia</taxon>
        <taxon>Erysipelotrichales</taxon>
        <taxon>Erysipelotrichaceae</taxon>
        <taxon>Massilimicrobiota</taxon>
    </lineage>
</organism>
<protein>
    <submittedName>
        <fullName evidence="2">Uncharacterized protein</fullName>
    </submittedName>
</protein>
<keyword evidence="1" id="KW-1133">Transmembrane helix</keyword>
<comment type="caution">
    <text evidence="2">The sequence shown here is derived from an EMBL/GenBank/DDBJ whole genome shotgun (WGS) entry which is preliminary data.</text>
</comment>
<evidence type="ECO:0000313" key="3">
    <source>
        <dbReference type="Proteomes" id="UP001529275"/>
    </source>
</evidence>
<feature type="transmembrane region" description="Helical" evidence="1">
    <location>
        <begin position="6"/>
        <end position="24"/>
    </location>
</feature>
<keyword evidence="3" id="KW-1185">Reference proteome</keyword>
<reference evidence="2 3" key="2">
    <citation type="submission" date="2023-06" db="EMBL/GenBank/DDBJ databases">
        <authorList>
            <person name="Zeman M."/>
            <person name="Kubasova T."/>
            <person name="Jahodarova E."/>
            <person name="Nykrynova M."/>
            <person name="Rychlik I."/>
        </authorList>
    </citation>
    <scope>NUCLEOTIDE SEQUENCE [LARGE SCALE GENOMIC DNA]</scope>
    <source>
        <strain evidence="2 3">ET341</strain>
    </source>
</reference>
<dbReference type="EMBL" id="JAUDCK010000020">
    <property type="protein sequence ID" value="MDM8196017.1"/>
    <property type="molecule type" value="Genomic_DNA"/>
</dbReference>